<feature type="compositionally biased region" description="Basic and acidic residues" evidence="1">
    <location>
        <begin position="276"/>
        <end position="288"/>
    </location>
</feature>
<dbReference type="EMBL" id="JWZX01003268">
    <property type="protein sequence ID" value="KOO22591.1"/>
    <property type="molecule type" value="Genomic_DNA"/>
</dbReference>
<evidence type="ECO:0000313" key="2">
    <source>
        <dbReference type="EMBL" id="KOO22591.1"/>
    </source>
</evidence>
<reference evidence="3" key="1">
    <citation type="journal article" date="2015" name="PLoS Genet.">
        <title>Genome Sequence and Transcriptome Analyses of Chrysochromulina tobin: Metabolic Tools for Enhanced Algal Fitness in the Prominent Order Prymnesiales (Haptophyceae).</title>
        <authorList>
            <person name="Hovde B.T."/>
            <person name="Deodato C.R."/>
            <person name="Hunsperger H.M."/>
            <person name="Ryken S.A."/>
            <person name="Yost W."/>
            <person name="Jha R.K."/>
            <person name="Patterson J."/>
            <person name="Monnat R.J. Jr."/>
            <person name="Barlow S.B."/>
            <person name="Starkenburg S.R."/>
            <person name="Cattolico R.A."/>
        </authorList>
    </citation>
    <scope>NUCLEOTIDE SEQUENCE</scope>
    <source>
        <strain evidence="3">CCMP291</strain>
    </source>
</reference>
<evidence type="ECO:0000313" key="3">
    <source>
        <dbReference type="Proteomes" id="UP000037460"/>
    </source>
</evidence>
<feature type="compositionally biased region" description="Acidic residues" evidence="1">
    <location>
        <begin position="265"/>
        <end position="274"/>
    </location>
</feature>
<gene>
    <name evidence="2" type="ORF">Ctob_003348</name>
</gene>
<feature type="compositionally biased region" description="Polar residues" evidence="1">
    <location>
        <begin position="185"/>
        <end position="199"/>
    </location>
</feature>
<dbReference type="AlphaFoldDB" id="A0A0M0J7M6"/>
<evidence type="ECO:0000256" key="1">
    <source>
        <dbReference type="SAM" id="MobiDB-lite"/>
    </source>
</evidence>
<name>A0A0M0J7M6_9EUKA</name>
<dbReference type="Proteomes" id="UP000037460">
    <property type="component" value="Unassembled WGS sequence"/>
</dbReference>
<protein>
    <submittedName>
        <fullName evidence="2">Uncharacterized protein</fullName>
    </submittedName>
</protein>
<proteinExistence type="predicted"/>
<comment type="caution">
    <text evidence="2">The sequence shown here is derived from an EMBL/GenBank/DDBJ whole genome shotgun (WGS) entry which is preliminary data.</text>
</comment>
<keyword evidence="3" id="KW-1185">Reference proteome</keyword>
<organism evidence="2 3">
    <name type="scientific">Chrysochromulina tobinii</name>
    <dbReference type="NCBI Taxonomy" id="1460289"/>
    <lineage>
        <taxon>Eukaryota</taxon>
        <taxon>Haptista</taxon>
        <taxon>Haptophyta</taxon>
        <taxon>Prymnesiophyceae</taxon>
        <taxon>Prymnesiales</taxon>
        <taxon>Chrysochromulinaceae</taxon>
        <taxon>Chrysochromulina</taxon>
    </lineage>
</organism>
<sequence length="288" mass="31776">MKATAELALRALDATLGDGKWSTCVTPPSGSKPGETFQWSDKGINATNVTVPPDWASGPVLVRLHRTPVAPRLPPPSANVKERPLRANWADGNFPIVGVAQTTPVKFSTEWKEVFKAAGIRKEDLSDPVKAARIQLALALSWDAAAALPELQGFTDKLEDLITELNAKQAKGPGNGRFGLKPTGLRSQSGRFVPNSSQLKEWRSEPDSEYQTVGGHADPAQQDLNFRANLRKPRPPPPKQEEMSELDKIREKIAQKMKARLAEMEQQDVADSWDDQTCRDNRTPKDWV</sequence>
<accession>A0A0M0J7M6</accession>
<feature type="region of interest" description="Disordered" evidence="1">
    <location>
        <begin position="258"/>
        <end position="288"/>
    </location>
</feature>
<feature type="region of interest" description="Disordered" evidence="1">
    <location>
        <begin position="173"/>
        <end position="221"/>
    </location>
</feature>